<dbReference type="PANTHER" id="PTHR43717:SF1">
    <property type="entry name" value="ANAEROBIC NITRIC OXIDE REDUCTASE FLAVORUBREDOXIN"/>
    <property type="match status" value="1"/>
</dbReference>
<accession>A0ABP9I631</accession>
<evidence type="ECO:0000313" key="2">
    <source>
        <dbReference type="EMBL" id="GAA4989007.1"/>
    </source>
</evidence>
<dbReference type="SUPFAM" id="SSF56281">
    <property type="entry name" value="Metallo-hydrolase/oxidoreductase"/>
    <property type="match status" value="1"/>
</dbReference>
<dbReference type="RefSeq" id="WP_345679846.1">
    <property type="nucleotide sequence ID" value="NZ_BAABHS010000036.1"/>
</dbReference>
<dbReference type="Gene3D" id="3.60.15.10">
    <property type="entry name" value="Ribonuclease Z/Hydroxyacylglutathione hydrolase-like"/>
    <property type="match status" value="1"/>
</dbReference>
<comment type="caution">
    <text evidence="2">The sequence shown here is derived from an EMBL/GenBank/DDBJ whole genome shotgun (WGS) entry which is preliminary data.</text>
</comment>
<name>A0ABP9I631_9ACTN</name>
<sequence>MTTAVPRCTPYRIAAETWLVPRLIAAGDAGFVPVNSMVITGEQPVIVDTGAPMHADAWRQDVFGIVAPEDVRWIFVSHDDADHTGNLATALDLCPNATVVTDFGAWQRLSVHLPIPTHRMRWLNPGERLDIGDRTLLAIRPPQYDSPTTRGFVDTATGAMWAVDAFALPTPGEVYERSDLPPGLWEDLFVPFNSMSNPWLEWVDADRYGRHLDELAELPVTVAASCHGPVLRDGALTDAYIQAHAMAAKPAIPAPGQPVLDQILAAAGLQDPIPA</sequence>
<keyword evidence="3" id="KW-1185">Reference proteome</keyword>
<reference evidence="3" key="1">
    <citation type="journal article" date="2019" name="Int. J. Syst. Evol. Microbiol.">
        <title>The Global Catalogue of Microorganisms (GCM) 10K type strain sequencing project: providing services to taxonomists for standard genome sequencing and annotation.</title>
        <authorList>
            <consortium name="The Broad Institute Genomics Platform"/>
            <consortium name="The Broad Institute Genome Sequencing Center for Infectious Disease"/>
            <person name="Wu L."/>
            <person name="Ma J."/>
        </authorList>
    </citation>
    <scope>NUCLEOTIDE SEQUENCE [LARGE SCALE GENOMIC DNA]</scope>
    <source>
        <strain evidence="3">JCM 17986</strain>
    </source>
</reference>
<gene>
    <name evidence="2" type="ORF">GCM10023205_70090</name>
</gene>
<dbReference type="InterPro" id="IPR001279">
    <property type="entry name" value="Metallo-B-lactamas"/>
</dbReference>
<dbReference type="EMBL" id="BAABHS010000036">
    <property type="protein sequence ID" value="GAA4989007.1"/>
    <property type="molecule type" value="Genomic_DNA"/>
</dbReference>
<protein>
    <recommendedName>
        <fullName evidence="1">Metallo-beta-lactamase domain-containing protein</fullName>
    </recommendedName>
</protein>
<dbReference type="SMART" id="SM00849">
    <property type="entry name" value="Lactamase_B"/>
    <property type="match status" value="1"/>
</dbReference>
<evidence type="ECO:0000313" key="3">
    <source>
        <dbReference type="Proteomes" id="UP001500466"/>
    </source>
</evidence>
<feature type="domain" description="Metallo-beta-lactamase" evidence="1">
    <location>
        <begin position="33"/>
        <end position="227"/>
    </location>
</feature>
<dbReference type="Pfam" id="PF19583">
    <property type="entry name" value="ODP"/>
    <property type="match status" value="1"/>
</dbReference>
<evidence type="ECO:0000259" key="1">
    <source>
        <dbReference type="SMART" id="SM00849"/>
    </source>
</evidence>
<dbReference type="Proteomes" id="UP001500466">
    <property type="component" value="Unassembled WGS sequence"/>
</dbReference>
<organism evidence="2 3">
    <name type="scientific">Yinghuangia aomiensis</name>
    <dbReference type="NCBI Taxonomy" id="676205"/>
    <lineage>
        <taxon>Bacteria</taxon>
        <taxon>Bacillati</taxon>
        <taxon>Actinomycetota</taxon>
        <taxon>Actinomycetes</taxon>
        <taxon>Kitasatosporales</taxon>
        <taxon>Streptomycetaceae</taxon>
        <taxon>Yinghuangia</taxon>
    </lineage>
</organism>
<dbReference type="PANTHER" id="PTHR43717">
    <property type="entry name" value="ANAEROBIC NITRIC OXIDE REDUCTASE FLAVORUBREDOXIN"/>
    <property type="match status" value="1"/>
</dbReference>
<dbReference type="InterPro" id="IPR045761">
    <property type="entry name" value="ODP_dom"/>
</dbReference>
<proteinExistence type="predicted"/>
<dbReference type="InterPro" id="IPR036866">
    <property type="entry name" value="RibonucZ/Hydroxyglut_hydro"/>
</dbReference>